<reference evidence="7" key="1">
    <citation type="submission" date="2019-09" db="EMBL/GenBank/DDBJ databases">
        <title>Characterisation of the sponge microbiome using genome-centric metagenomics.</title>
        <authorList>
            <person name="Engelberts J.P."/>
            <person name="Robbins S.J."/>
            <person name="De Goeij J.M."/>
            <person name="Aranda M."/>
            <person name="Bell S.C."/>
            <person name="Webster N.S."/>
        </authorList>
    </citation>
    <scope>NUCLEOTIDE SEQUENCE</scope>
    <source>
        <strain evidence="7">SB0661_bin_32</strain>
    </source>
</reference>
<evidence type="ECO:0000256" key="1">
    <source>
        <dbReference type="ARBA" id="ARBA00022553"/>
    </source>
</evidence>
<protein>
    <submittedName>
        <fullName evidence="7">DUF86 domain-containing protein</fullName>
    </submittedName>
</protein>
<dbReference type="GO" id="GO:0110001">
    <property type="term" value="C:toxin-antitoxin complex"/>
    <property type="evidence" value="ECO:0007669"/>
    <property type="project" value="InterPro"/>
</dbReference>
<dbReference type="InterPro" id="IPR051813">
    <property type="entry name" value="HepT_RNase_toxin"/>
</dbReference>
<dbReference type="Gene3D" id="1.20.120.580">
    <property type="entry name" value="bsu32300-like"/>
    <property type="match status" value="1"/>
</dbReference>
<comment type="caution">
    <text evidence="7">The sequence shown here is derived from an EMBL/GenBank/DDBJ whole genome shotgun (WGS) entry which is preliminary data.</text>
</comment>
<dbReference type="AlphaFoldDB" id="A0A6B1D6X2"/>
<organism evidence="7">
    <name type="scientific">Caldilineaceae bacterium SB0661_bin_32</name>
    <dbReference type="NCBI Taxonomy" id="2605255"/>
    <lineage>
        <taxon>Bacteria</taxon>
        <taxon>Bacillati</taxon>
        <taxon>Chloroflexota</taxon>
        <taxon>Caldilineae</taxon>
        <taxon>Caldilineales</taxon>
        <taxon>Caldilineaceae</taxon>
    </lineage>
</organism>
<keyword evidence="3" id="KW-0540">Nuclease</keyword>
<dbReference type="PANTHER" id="PTHR34139:SF1">
    <property type="entry name" value="RNASE MJ1380-RELATED"/>
    <property type="match status" value="1"/>
</dbReference>
<evidence type="ECO:0000256" key="5">
    <source>
        <dbReference type="ARBA" id="ARBA00022801"/>
    </source>
</evidence>
<evidence type="ECO:0000256" key="2">
    <source>
        <dbReference type="ARBA" id="ARBA00022649"/>
    </source>
</evidence>
<dbReference type="GO" id="GO:0000166">
    <property type="term" value="F:nucleotide binding"/>
    <property type="evidence" value="ECO:0007669"/>
    <property type="project" value="UniProtKB-KW"/>
</dbReference>
<evidence type="ECO:0000313" key="7">
    <source>
        <dbReference type="EMBL" id="MYC95309.1"/>
    </source>
</evidence>
<keyword evidence="2" id="KW-1277">Toxin-antitoxin system</keyword>
<keyword evidence="4" id="KW-0547">Nucleotide-binding</keyword>
<dbReference type="GO" id="GO:0016787">
    <property type="term" value="F:hydrolase activity"/>
    <property type="evidence" value="ECO:0007669"/>
    <property type="project" value="UniProtKB-KW"/>
</dbReference>
<dbReference type="EMBL" id="VXMH01000051">
    <property type="protein sequence ID" value="MYC95309.1"/>
    <property type="molecule type" value="Genomic_DNA"/>
</dbReference>
<name>A0A6B1D6X2_9CHLR</name>
<keyword evidence="5" id="KW-0378">Hydrolase</keyword>
<evidence type="ECO:0000256" key="4">
    <source>
        <dbReference type="ARBA" id="ARBA00022741"/>
    </source>
</evidence>
<dbReference type="PANTHER" id="PTHR34139">
    <property type="entry name" value="UPF0331 PROTEIN MJ0127"/>
    <property type="match status" value="1"/>
</dbReference>
<accession>A0A6B1D6X2</accession>
<proteinExistence type="inferred from homology"/>
<dbReference type="InterPro" id="IPR008201">
    <property type="entry name" value="HepT-like"/>
</dbReference>
<comment type="similarity">
    <text evidence="6">Belongs to the HepT RNase toxin family.</text>
</comment>
<dbReference type="Pfam" id="PF01934">
    <property type="entry name" value="HepT-like"/>
    <property type="match status" value="1"/>
</dbReference>
<keyword evidence="1" id="KW-0597">Phosphoprotein</keyword>
<dbReference type="GO" id="GO:0004540">
    <property type="term" value="F:RNA nuclease activity"/>
    <property type="evidence" value="ECO:0007669"/>
    <property type="project" value="InterPro"/>
</dbReference>
<sequence>MIEFSERVLDYTAGLDQETFVADQFTYDATLRNLELIGEAATHVPNEARAAHPEIQWRRIIGTRNRVAHAYLGLDDDVIWDIIRTDIPNLLPALRNLLDKTSEDS</sequence>
<gene>
    <name evidence="7" type="ORF">F4X14_10080</name>
</gene>
<evidence type="ECO:0000256" key="3">
    <source>
        <dbReference type="ARBA" id="ARBA00022722"/>
    </source>
</evidence>
<dbReference type="InterPro" id="IPR037038">
    <property type="entry name" value="HepT-like_sf"/>
</dbReference>
<evidence type="ECO:0000256" key="6">
    <source>
        <dbReference type="ARBA" id="ARBA00024207"/>
    </source>
</evidence>